<keyword evidence="4" id="KW-1185">Reference proteome</keyword>
<organism evidence="3 4">
    <name type="scientific">Prorocentrum cordatum</name>
    <dbReference type="NCBI Taxonomy" id="2364126"/>
    <lineage>
        <taxon>Eukaryota</taxon>
        <taxon>Sar</taxon>
        <taxon>Alveolata</taxon>
        <taxon>Dinophyceae</taxon>
        <taxon>Prorocentrales</taxon>
        <taxon>Prorocentraceae</taxon>
        <taxon>Prorocentrum</taxon>
    </lineage>
</organism>
<feature type="compositionally biased region" description="Low complexity" evidence="1">
    <location>
        <begin position="616"/>
        <end position="626"/>
    </location>
</feature>
<evidence type="ECO:0000313" key="3">
    <source>
        <dbReference type="EMBL" id="CAK0899126.1"/>
    </source>
</evidence>
<feature type="compositionally biased region" description="Acidic residues" evidence="1">
    <location>
        <begin position="1841"/>
        <end position="1852"/>
    </location>
</feature>
<evidence type="ECO:0000256" key="1">
    <source>
        <dbReference type="SAM" id="MobiDB-lite"/>
    </source>
</evidence>
<dbReference type="PANTHER" id="PTHR24216">
    <property type="entry name" value="PAXILLIN-RELATED"/>
    <property type="match status" value="1"/>
</dbReference>
<protein>
    <recommendedName>
        <fullName evidence="2">Protein kinase domain-containing protein</fullName>
    </recommendedName>
</protein>
<dbReference type="InterPro" id="IPR011009">
    <property type="entry name" value="Kinase-like_dom_sf"/>
</dbReference>
<gene>
    <name evidence="3" type="ORF">PCOR1329_LOCUS76713</name>
</gene>
<name>A0ABN9XHC6_9DINO</name>
<feature type="region of interest" description="Disordered" evidence="1">
    <location>
        <begin position="610"/>
        <end position="665"/>
    </location>
</feature>
<dbReference type="InterPro" id="IPR008271">
    <property type="entry name" value="Ser/Thr_kinase_AS"/>
</dbReference>
<proteinExistence type="predicted"/>
<feature type="compositionally biased region" description="Low complexity" evidence="1">
    <location>
        <begin position="2144"/>
        <end position="2166"/>
    </location>
</feature>
<feature type="region of interest" description="Disordered" evidence="1">
    <location>
        <begin position="1284"/>
        <end position="1377"/>
    </location>
</feature>
<feature type="region of interest" description="Disordered" evidence="1">
    <location>
        <begin position="1113"/>
        <end position="1139"/>
    </location>
</feature>
<feature type="compositionally biased region" description="Basic and acidic residues" evidence="1">
    <location>
        <begin position="851"/>
        <end position="860"/>
    </location>
</feature>
<feature type="compositionally biased region" description="Low complexity" evidence="1">
    <location>
        <begin position="1768"/>
        <end position="1801"/>
    </location>
</feature>
<feature type="region of interest" description="Disordered" evidence="1">
    <location>
        <begin position="2875"/>
        <end position="2929"/>
    </location>
</feature>
<feature type="region of interest" description="Disordered" evidence="1">
    <location>
        <begin position="499"/>
        <end position="565"/>
    </location>
</feature>
<accession>A0ABN9XHC6</accession>
<feature type="compositionally biased region" description="Low complexity" evidence="1">
    <location>
        <begin position="1877"/>
        <end position="1887"/>
    </location>
</feature>
<dbReference type="CDD" id="cd00180">
    <property type="entry name" value="PKc"/>
    <property type="match status" value="1"/>
</dbReference>
<feature type="compositionally biased region" description="Polar residues" evidence="1">
    <location>
        <begin position="1353"/>
        <end position="1368"/>
    </location>
</feature>
<feature type="region of interest" description="Disordered" evidence="1">
    <location>
        <begin position="910"/>
        <end position="934"/>
    </location>
</feature>
<feature type="compositionally biased region" description="Low complexity" evidence="1">
    <location>
        <begin position="1902"/>
        <end position="1945"/>
    </location>
</feature>
<feature type="region of interest" description="Disordered" evidence="1">
    <location>
        <begin position="1646"/>
        <end position="2105"/>
    </location>
</feature>
<evidence type="ECO:0000259" key="2">
    <source>
        <dbReference type="PROSITE" id="PS50011"/>
    </source>
</evidence>
<feature type="compositionally biased region" description="Basic residues" evidence="1">
    <location>
        <begin position="696"/>
        <end position="706"/>
    </location>
</feature>
<feature type="compositionally biased region" description="Polar residues" evidence="1">
    <location>
        <begin position="1809"/>
        <end position="1818"/>
    </location>
</feature>
<feature type="region of interest" description="Disordered" evidence="1">
    <location>
        <begin position="2126"/>
        <end position="2188"/>
    </location>
</feature>
<dbReference type="Pfam" id="PF00069">
    <property type="entry name" value="Pkinase"/>
    <property type="match status" value="1"/>
</dbReference>
<feature type="compositionally biased region" description="Low complexity" evidence="1">
    <location>
        <begin position="2030"/>
        <end position="2042"/>
    </location>
</feature>
<dbReference type="Proteomes" id="UP001189429">
    <property type="component" value="Unassembled WGS sequence"/>
</dbReference>
<feature type="compositionally biased region" description="Low complexity" evidence="1">
    <location>
        <begin position="2092"/>
        <end position="2105"/>
    </location>
</feature>
<dbReference type="SUPFAM" id="SSF56112">
    <property type="entry name" value="Protein kinase-like (PK-like)"/>
    <property type="match status" value="1"/>
</dbReference>
<feature type="compositionally biased region" description="Pro residues" evidence="1">
    <location>
        <begin position="1679"/>
        <end position="1701"/>
    </location>
</feature>
<dbReference type="PROSITE" id="PS00108">
    <property type="entry name" value="PROTEIN_KINASE_ST"/>
    <property type="match status" value="1"/>
</dbReference>
<feature type="compositionally biased region" description="Basic and acidic residues" evidence="1">
    <location>
        <begin position="1825"/>
        <end position="1835"/>
    </location>
</feature>
<feature type="compositionally biased region" description="Low complexity" evidence="1">
    <location>
        <begin position="910"/>
        <end position="921"/>
    </location>
</feature>
<comment type="caution">
    <text evidence="3">The sequence shown here is derived from an EMBL/GenBank/DDBJ whole genome shotgun (WGS) entry which is preliminary data.</text>
</comment>
<feature type="compositionally biased region" description="Low complexity" evidence="1">
    <location>
        <begin position="2889"/>
        <end position="2898"/>
    </location>
</feature>
<feature type="compositionally biased region" description="Low complexity" evidence="1">
    <location>
        <begin position="2646"/>
        <end position="2657"/>
    </location>
</feature>
<dbReference type="EMBL" id="CAUYUJ010020551">
    <property type="protein sequence ID" value="CAK0899126.1"/>
    <property type="molecule type" value="Genomic_DNA"/>
</dbReference>
<dbReference type="PROSITE" id="PS50011">
    <property type="entry name" value="PROTEIN_KINASE_DOM"/>
    <property type="match status" value="1"/>
</dbReference>
<dbReference type="Gene3D" id="1.10.510.10">
    <property type="entry name" value="Transferase(Phosphotransferase) domain 1"/>
    <property type="match status" value="1"/>
</dbReference>
<dbReference type="SMART" id="SM00220">
    <property type="entry name" value="S_TKc"/>
    <property type="match status" value="1"/>
</dbReference>
<feature type="compositionally biased region" description="Low complexity" evidence="1">
    <location>
        <begin position="2014"/>
        <end position="2023"/>
    </location>
</feature>
<feature type="domain" description="Protein kinase" evidence="2">
    <location>
        <begin position="2308"/>
        <end position="2609"/>
    </location>
</feature>
<feature type="compositionally biased region" description="Acidic residues" evidence="1">
    <location>
        <begin position="2057"/>
        <end position="2069"/>
    </location>
</feature>
<feature type="compositionally biased region" description="Low complexity" evidence="1">
    <location>
        <begin position="1653"/>
        <end position="1665"/>
    </location>
</feature>
<feature type="compositionally biased region" description="Pro residues" evidence="1">
    <location>
        <begin position="1124"/>
        <end position="1133"/>
    </location>
</feature>
<feature type="region of interest" description="Disordered" evidence="1">
    <location>
        <begin position="677"/>
        <end position="744"/>
    </location>
</feature>
<feature type="compositionally biased region" description="Low complexity" evidence="1">
    <location>
        <begin position="1284"/>
        <end position="1307"/>
    </location>
</feature>
<feature type="compositionally biased region" description="Low complexity" evidence="1">
    <location>
        <begin position="729"/>
        <end position="744"/>
    </location>
</feature>
<feature type="compositionally biased region" description="Gly residues" evidence="1">
    <location>
        <begin position="719"/>
        <end position="728"/>
    </location>
</feature>
<reference evidence="3" key="1">
    <citation type="submission" date="2023-10" db="EMBL/GenBank/DDBJ databases">
        <authorList>
            <person name="Chen Y."/>
            <person name="Shah S."/>
            <person name="Dougan E. K."/>
            <person name="Thang M."/>
            <person name="Chan C."/>
        </authorList>
    </citation>
    <scope>NUCLEOTIDE SEQUENCE [LARGE SCALE GENOMIC DNA]</scope>
</reference>
<feature type="compositionally biased region" description="Low complexity" evidence="1">
    <location>
        <begin position="1323"/>
        <end position="1343"/>
    </location>
</feature>
<feature type="region of interest" description="Disordered" evidence="1">
    <location>
        <begin position="843"/>
        <end position="897"/>
    </location>
</feature>
<evidence type="ECO:0000313" key="4">
    <source>
        <dbReference type="Proteomes" id="UP001189429"/>
    </source>
</evidence>
<feature type="region of interest" description="Disordered" evidence="1">
    <location>
        <begin position="2618"/>
        <end position="2671"/>
    </location>
</feature>
<feature type="compositionally biased region" description="Low complexity" evidence="1">
    <location>
        <begin position="1717"/>
        <end position="1734"/>
    </location>
</feature>
<feature type="compositionally biased region" description="Basic and acidic residues" evidence="1">
    <location>
        <begin position="1308"/>
        <end position="1319"/>
    </location>
</feature>
<dbReference type="InterPro" id="IPR000719">
    <property type="entry name" value="Prot_kinase_dom"/>
</dbReference>
<sequence length="2929" mass="304994">MSAAAAAPGGGSAVGAASGAFGDEGGAAVLAASADVDERASPSGSPERQSVALITPSRRRGLFHRAARGEQQLEVRASSRAAAEELLLESDPGSVVVFIQCEPRGPQATGRAAGAPVERSCMAGSSAGAAASAGLGGAGGRRYQLFISFKYVRTVIHYEYYWVHLRPVGREARRLVFHTEQHHFEMVHELLTGFTPTLRTWLGAIVRAPNFIDQPVESVDLQSLLRARDHLILTRRTALTASVVLCKLDADTRKIVSQGVVFDFKSRRIRDDAGHILWSFRDVFQQFLGTRACPLPPSPRRAQDEAPPQAALGLLDGLGQEEPAQLQARRLARLQSAVRRAAEEGQKDVEPFPGGFLERATELLFSQLVRSAEACGRRGELSARSGAAMLGPPSSGAAEGGLEATLDEASTLACDVLAELCDQRTQVVGPFVWRVCNGYLENPATWHPSLVALGLLTAASPALAEWLLKSTDAVQVLFGVAVQAHELLALRREAGRSRQNQAHCQLLQPGRPLRSGDVRGPGGALRLAAPQASERGPDEAGAASSSEGPRQGLRRGSPPADLGHPAEAESLLGARSGRSARGGPSSAELSWSLWDPLCRATSFDNFEHQFGEQADGSPRGGSFPSGRGDEDSAAAGRSTSRPRRGSSAHSDSSFQPAAVHSRKVRVPPLNLDLAAVVGGPATGGHEGAPTPSMTRSSRRLKSRRTARTPPGQPATPGAVRGGGSGIGFSGRAPSPPVSGSSRSSLLSNVANSLSAPLMGLGFMWGCASAPSAAAPPGSQHPHAPGAAQVPVTMTLKGDPEKQVKRQADELAKTLGEACLLMDLSDLVKHKQELQVQEAVMDSIRPATGPAADKKPTERPLQDSPSREPAVPKDSPVGSPSRSARFATAAGPFDSGRRRVLSGASGMLALSASGGGAHPSSRSPRDSADLSASPAPAAATRGARLHACLVLERLCVGVGAGTSARLLGPHVPAGRLFDMLQGSCSRAGACSFSFEDEPERIASPGALPAADVTEELAAIAESPALGGLQQRLAPERLRRVAQLQERLRRSGASRRCACGAPTSLRGSAEDVCVCVDDALAECIWQFLGAHSRRTQELHSDKLSPALAMGWRTPQRPAEGSAALEAPPPAPPVPPLSQLAAESSGQPASAWHVRLGPDPFLTHAERALSQAFMGLRRAQSEDEVTWREGRLALLLQLLASYLRCGGGGLALPQQAFRVVGPALAALKAHLCSEADGLQPPARLRLWMAYLRLAGALLRACAAAGGAQGGSLGQELLTQLLDSPLSALPPAAAPPSASRARASARASAGEPPRRRSASHDSLHNLAAGAAGRPAVAPRRGAGSPGRHVGAAVGAGSMSQRRSLTPAASPTGSPGGDSQAAKPTRRFWALLPQVLEQLWKAAEAEGPAALLLQPPCDPIRVGASSCLGRGTQDTTTHGLLHQTLGFLEALLEFSRTVEGAPPPPGGAHGVEGLPPLRSGARVGAAAPPGGDLDLAPAAPHALACGILDWLQFAFLPPAGLLCRLARRLPLAGGPLQPRLVACERALFRVPAVAATAYAQEASVAEYYVRRHFLAFVRLYNSRRVEGATVAQCVRLCCLHLQTLLAIASLQTEADLCRRAFHQVSALDFLAGEVDLEHETTQMRDRFVRAAKEQALKSSSSGPIHGSSTSLPSPSAGPRAAPKPMQPLPTPVMPAPPPPPPPPPAGQPGSPRAPDSPPPSGRGPLLGLAPPGAPKAGRAVPRLVFRGLRPSLQGCSGLGAPPPEEPGFEDGAEAPGSAAAAPVPAAGGPAPAGVGAAGVLDAVVEAQAERRPSLTETDSSTGEEAQPDAEEARPDGEEASCKLAPDEDDGLGGDGADDERGERADETSDSSDPEDSVMVSGSAAPSPAAAPSCAPPLALPELTLKVAASPPSSSAEHAPASAPAPLAEDSRSSSAAARPPAPNMAMPIARGVPSLSFKGLRPSLQGCSGLGAPPPEEPVGNLAPEDLAMRDPGPVLAPALREPVQSTYPGALSPPPPSHSDASGSSSDPEPPGPATALAAASDSSSDPEPPGPATALAAVEEVADDSSSSDDAGEGGAAGSDMLRPGEGLSGRQGSGAAPAQRAGLACAAAAKPRAVPKLLFRGIRPSLQGCSGLGAPPPEEPTVEDLQGGSAPEADAAAAQDGSAGQSEGPTPRDDNSASTNLPAGAHGGAAAPEAIDIPSASIVHQNVFYFEGRQRRRIYEDSELHVLMLTLALVLLVTSRHGLLDPRYCDQYPTSKHMRNIPFLLSLHLNHSANRGILPRLFQQVEVAGSVGSFCLLKLLCESAMHRWMYTDWTRIAGGAFGTVYKCATQLSDTGVVAIKQIPKQSNIQDRCVFFDVFSEVACLDRIRFEDHLCQLYDYGVDESGYWLVLKYYKTTLKKWRDSLRGSMGDHLRELFAVYWQILKAVEVLHSHGIVHYDLKCDNVMVDVGGTTGQSQFGDGEVEVPTVALADFGESRVMAVDDDLDVKNRGTEIVKPPEMLELHNVSNKGGFHHDRRKKVGTSQAADIWSLGCLLFELLTGRFLFQDDDFGIFWARVTGKMQSGDDDVVSAANARRLGDRAPLLEYLRFLLARNPQARPSASSARKRFEAMVVEVLGEAGHKDTCRPADPAGELGAPPREDTSGTQTDSPRSVARSAASSEGAGTQASRVDSAPPERPLVCAAVADASSCFTRMLQDLCVLEACDEDLRRYFEGGSGTHASGGGLGAPMRARLAQHRWTHVVDFRVPGAAQLPVQLDAPDAMTLPWSTAARGAMEFVSFLPAIFDFLRHAVAAGGVVLFVDGLASQGAAGGPGASAGPHQDRGGLAVAAVLALVADKFGLSMFAALSFLSSQLLVTAIRWDAAAALASWLGREELPAAPAQEGSAPAGGSSARLPLAGPRAPRARRPPARLHCTSLSELLPPAEQRPEGRGG</sequence>